<comment type="caution">
    <text evidence="3">The sequence shown here is derived from an EMBL/GenBank/DDBJ whole genome shotgun (WGS) entry which is preliminary data.</text>
</comment>
<gene>
    <name evidence="3" type="ORF">FisN_18Hh250</name>
</gene>
<keyword evidence="4" id="KW-1185">Reference proteome</keyword>
<feature type="compositionally biased region" description="Polar residues" evidence="1">
    <location>
        <begin position="1"/>
        <end position="23"/>
    </location>
</feature>
<evidence type="ECO:0000259" key="2">
    <source>
        <dbReference type="PROSITE" id="PS50195"/>
    </source>
</evidence>
<sequence>MTSYESSQMSLREQAQVRAQQMQSASLVSSADDDSFDDTVYTSFPPYPTPSSRRYASTPVVERNSSIVTPQQQVAAARQEWQRHGWTKSQALEDLRSKSSVWVRVTDAVERRDPSGSAYTAYLIQVRQRQQPHQQHLIEHRYSDFYKLHLLLSQNGVKVAFSFPAKLWWKSEQDKIAERLIELDAWIVHVVAEYWNAMNAIAYHAVQDFLFSPPSRPCDSVQDVQSAAFHPFSRTLGSSLRQAVHTLELLTSATDQSIPLDLLQSAQGILFLTILKAGLVVSGQYGTGLVISRLENGYQWSAPCAVGLAGLGWGAQLGSDVTHCLVLFSTAQAVHDLVSSQTVQLGAAAGVAVGTAGRTAQSSVQLQLKLHRAHAYAHAHGLFVGVSLEGSWITVRDAVNAKFYGQPCHGGDLLHQAGPPAAESLYRALDRASQIQIAPDAFRPSEMLNNRNRATPASSWKNAPA</sequence>
<feature type="compositionally biased region" description="Polar residues" evidence="1">
    <location>
        <begin position="447"/>
        <end position="465"/>
    </location>
</feature>
<reference evidence="3 4" key="1">
    <citation type="journal article" date="2015" name="Plant Cell">
        <title>Oil accumulation by the oleaginous diatom Fistulifera solaris as revealed by the genome and transcriptome.</title>
        <authorList>
            <person name="Tanaka T."/>
            <person name="Maeda Y."/>
            <person name="Veluchamy A."/>
            <person name="Tanaka M."/>
            <person name="Abida H."/>
            <person name="Marechal E."/>
            <person name="Bowler C."/>
            <person name="Muto M."/>
            <person name="Sunaga Y."/>
            <person name="Tanaka M."/>
            <person name="Yoshino T."/>
            <person name="Taniguchi T."/>
            <person name="Fukuda Y."/>
            <person name="Nemoto M."/>
            <person name="Matsumoto M."/>
            <person name="Wong P.S."/>
            <person name="Aburatani S."/>
            <person name="Fujibuchi W."/>
        </authorList>
    </citation>
    <scope>NUCLEOTIDE SEQUENCE [LARGE SCALE GENOMIC DNA]</scope>
    <source>
        <strain evidence="3 4">JPCC DA0580</strain>
    </source>
</reference>
<dbReference type="Pfam" id="PF00787">
    <property type="entry name" value="PX"/>
    <property type="match status" value="1"/>
</dbReference>
<feature type="region of interest" description="Disordered" evidence="1">
    <location>
        <begin position="1"/>
        <end position="68"/>
    </location>
</feature>
<protein>
    <recommendedName>
        <fullName evidence="2">PX domain-containing protein</fullName>
    </recommendedName>
</protein>
<dbReference type="SUPFAM" id="SSF64268">
    <property type="entry name" value="PX domain"/>
    <property type="match status" value="1"/>
</dbReference>
<dbReference type="AlphaFoldDB" id="A0A1Z5KIK6"/>
<dbReference type="PROSITE" id="PS50195">
    <property type="entry name" value="PX"/>
    <property type="match status" value="1"/>
</dbReference>
<evidence type="ECO:0000313" key="4">
    <source>
        <dbReference type="Proteomes" id="UP000198406"/>
    </source>
</evidence>
<dbReference type="InParanoid" id="A0A1Z5KIK6"/>
<dbReference type="Proteomes" id="UP000198406">
    <property type="component" value="Unassembled WGS sequence"/>
</dbReference>
<dbReference type="Gene3D" id="3.30.1520.10">
    <property type="entry name" value="Phox-like domain"/>
    <property type="match status" value="1"/>
</dbReference>
<organism evidence="3 4">
    <name type="scientific">Fistulifera solaris</name>
    <name type="common">Oleaginous diatom</name>
    <dbReference type="NCBI Taxonomy" id="1519565"/>
    <lineage>
        <taxon>Eukaryota</taxon>
        <taxon>Sar</taxon>
        <taxon>Stramenopiles</taxon>
        <taxon>Ochrophyta</taxon>
        <taxon>Bacillariophyta</taxon>
        <taxon>Bacillariophyceae</taxon>
        <taxon>Bacillariophycidae</taxon>
        <taxon>Naviculales</taxon>
        <taxon>Naviculaceae</taxon>
        <taxon>Fistulifera</taxon>
    </lineage>
</organism>
<dbReference type="InterPro" id="IPR051702">
    <property type="entry name" value="SH3_domain_YSC84-like"/>
</dbReference>
<feature type="compositionally biased region" description="Low complexity" evidence="1">
    <location>
        <begin position="38"/>
        <end position="55"/>
    </location>
</feature>
<evidence type="ECO:0000256" key="1">
    <source>
        <dbReference type="SAM" id="MobiDB-lite"/>
    </source>
</evidence>
<dbReference type="PANTHER" id="PTHR15629">
    <property type="entry name" value="SH3YL1 PROTEIN"/>
    <property type="match status" value="1"/>
</dbReference>
<dbReference type="EMBL" id="BDSP01000239">
    <property type="protein sequence ID" value="GAX26134.1"/>
    <property type="molecule type" value="Genomic_DNA"/>
</dbReference>
<dbReference type="InterPro" id="IPR001683">
    <property type="entry name" value="PX_dom"/>
</dbReference>
<name>A0A1Z5KIK6_FISSO</name>
<dbReference type="Pfam" id="PF04366">
    <property type="entry name" value="Ysc84"/>
    <property type="match status" value="1"/>
</dbReference>
<dbReference type="CDD" id="cd06093">
    <property type="entry name" value="PX_domain"/>
    <property type="match status" value="1"/>
</dbReference>
<dbReference type="PANTHER" id="PTHR15629:SF2">
    <property type="entry name" value="SH3 DOMAIN-CONTAINING YSC84-LIKE PROTEIN 1"/>
    <property type="match status" value="1"/>
</dbReference>
<feature type="domain" description="PX" evidence="2">
    <location>
        <begin position="100"/>
        <end position="217"/>
    </location>
</feature>
<dbReference type="InterPro" id="IPR036871">
    <property type="entry name" value="PX_dom_sf"/>
</dbReference>
<accession>A0A1Z5KIK6</accession>
<evidence type="ECO:0000313" key="3">
    <source>
        <dbReference type="EMBL" id="GAX26134.1"/>
    </source>
</evidence>
<feature type="region of interest" description="Disordered" evidence="1">
    <location>
        <begin position="443"/>
        <end position="465"/>
    </location>
</feature>
<dbReference type="InterPro" id="IPR007461">
    <property type="entry name" value="Ysc84_actin-binding"/>
</dbReference>
<proteinExistence type="predicted"/>
<dbReference type="OrthoDB" id="443981at2759"/>
<dbReference type="GO" id="GO:0035091">
    <property type="term" value="F:phosphatidylinositol binding"/>
    <property type="evidence" value="ECO:0007669"/>
    <property type="project" value="InterPro"/>
</dbReference>